<reference evidence="2" key="1">
    <citation type="journal article" date="2023" name="Mol. Phylogenet. Evol.">
        <title>Genome-scale phylogeny and comparative genomics of the fungal order Sordariales.</title>
        <authorList>
            <person name="Hensen N."/>
            <person name="Bonometti L."/>
            <person name="Westerberg I."/>
            <person name="Brannstrom I.O."/>
            <person name="Guillou S."/>
            <person name="Cros-Aarteil S."/>
            <person name="Calhoun S."/>
            <person name="Haridas S."/>
            <person name="Kuo A."/>
            <person name="Mondo S."/>
            <person name="Pangilinan J."/>
            <person name="Riley R."/>
            <person name="LaButti K."/>
            <person name="Andreopoulos B."/>
            <person name="Lipzen A."/>
            <person name="Chen C."/>
            <person name="Yan M."/>
            <person name="Daum C."/>
            <person name="Ng V."/>
            <person name="Clum A."/>
            <person name="Steindorff A."/>
            <person name="Ohm R.A."/>
            <person name="Martin F."/>
            <person name="Silar P."/>
            <person name="Natvig D.O."/>
            <person name="Lalanne C."/>
            <person name="Gautier V."/>
            <person name="Ament-Velasquez S.L."/>
            <person name="Kruys A."/>
            <person name="Hutchinson M.I."/>
            <person name="Powell A.J."/>
            <person name="Barry K."/>
            <person name="Miller A.N."/>
            <person name="Grigoriev I.V."/>
            <person name="Debuchy R."/>
            <person name="Gladieux P."/>
            <person name="Hiltunen Thoren M."/>
            <person name="Johannesson H."/>
        </authorList>
    </citation>
    <scope>NUCLEOTIDE SEQUENCE [LARGE SCALE GENOMIC DNA]</scope>
    <source>
        <strain evidence="2">CBS 284.82</strain>
    </source>
</reference>
<comment type="caution">
    <text evidence="1">The sequence shown here is derived from an EMBL/GenBank/DDBJ whole genome shotgun (WGS) entry which is preliminary data.</text>
</comment>
<evidence type="ECO:0000313" key="2">
    <source>
        <dbReference type="Proteomes" id="UP001303115"/>
    </source>
</evidence>
<name>A0AAN6P9A3_9PEZI</name>
<sequence>MIQDAFHHQVRQHGDELISFSIEYPESQVNWVWLVGSADLATEQAVLQFFQTDVGKRSLESDVVEFKLASTLLRLPGSQAAEDPICHPPAGLTAATVPLQNGQEVTIMSGSGSPPHVPAICVPVATGGWLQVSPRMHFSHLLLVKPQDQQTHADPAYLRGWLVAANKSTVHRHVAAIVGARGYLVAPPRTV</sequence>
<dbReference type="Proteomes" id="UP001303115">
    <property type="component" value="Unassembled WGS sequence"/>
</dbReference>
<gene>
    <name evidence="1" type="ORF">C8A01DRAFT_49479</name>
</gene>
<keyword evidence="2" id="KW-1185">Reference proteome</keyword>
<evidence type="ECO:0000313" key="1">
    <source>
        <dbReference type="EMBL" id="KAK4034060.1"/>
    </source>
</evidence>
<dbReference type="EMBL" id="MU854497">
    <property type="protein sequence ID" value="KAK4034060.1"/>
    <property type="molecule type" value="Genomic_DNA"/>
</dbReference>
<protein>
    <submittedName>
        <fullName evidence="1">Uncharacterized protein</fullName>
    </submittedName>
</protein>
<organism evidence="1 2">
    <name type="scientific">Parachaetomium inaequale</name>
    <dbReference type="NCBI Taxonomy" id="2588326"/>
    <lineage>
        <taxon>Eukaryota</taxon>
        <taxon>Fungi</taxon>
        <taxon>Dikarya</taxon>
        <taxon>Ascomycota</taxon>
        <taxon>Pezizomycotina</taxon>
        <taxon>Sordariomycetes</taxon>
        <taxon>Sordariomycetidae</taxon>
        <taxon>Sordariales</taxon>
        <taxon>Chaetomiaceae</taxon>
        <taxon>Parachaetomium</taxon>
    </lineage>
</organism>
<dbReference type="AlphaFoldDB" id="A0AAN6P9A3"/>
<proteinExistence type="predicted"/>
<accession>A0AAN6P9A3</accession>